<keyword evidence="1" id="KW-0472">Membrane</keyword>
<organism evidence="3 4">
    <name type="scientific">Lentinula aff. detonsa</name>
    <dbReference type="NCBI Taxonomy" id="2804958"/>
    <lineage>
        <taxon>Eukaryota</taxon>
        <taxon>Fungi</taxon>
        <taxon>Dikarya</taxon>
        <taxon>Basidiomycota</taxon>
        <taxon>Agaricomycotina</taxon>
        <taxon>Agaricomycetes</taxon>
        <taxon>Agaricomycetidae</taxon>
        <taxon>Agaricales</taxon>
        <taxon>Marasmiineae</taxon>
        <taxon>Omphalotaceae</taxon>
        <taxon>Lentinula</taxon>
    </lineage>
</organism>
<evidence type="ECO:0000256" key="1">
    <source>
        <dbReference type="SAM" id="Phobius"/>
    </source>
</evidence>
<keyword evidence="1" id="KW-1133">Transmembrane helix</keyword>
<name>A0AA38KTM0_9AGAR</name>
<sequence>MTKFFASVDFFLVIFTFAIAADAIALDAKEACGAPWNLLHHEGSPCKFWGKDSNGIHVHDGTCHHEGTRLLLFKQYVCNTTSVDLSRLRTTPIFDCRNVANNTGTSTLDPHSNFGVIYAFAVNFVFSRRRFLSVTLKTGSTDSWTGVALWIQLNYHQETYFHQNEAGPPTRINTHLILQAPFYMKFLASISFFLVIMAANINVNAIALDAKLACGVPWNIRHEEGTPCKFWGKDDSGTHVHDGTCKKRDGFHLIHSLECNTTSVDLLPSLLMPQNEYIGILHHLEYNTSKGTSVWVLRDEVGLENWATVYTHVSSKLEPPPNKQINWKYRLQVQTRYNTKIQNSVLVWRGSRIREQHAPSSSNQNRSCRW</sequence>
<protein>
    <recommendedName>
        <fullName evidence="5">Cyanovirin-N domain-containing protein</fullName>
    </recommendedName>
</protein>
<feature type="chain" id="PRO_5041327146" description="Cyanovirin-N domain-containing protein" evidence="2">
    <location>
        <begin position="21"/>
        <end position="370"/>
    </location>
</feature>
<reference evidence="3" key="1">
    <citation type="submission" date="2022-08" db="EMBL/GenBank/DDBJ databases">
        <authorList>
            <consortium name="DOE Joint Genome Institute"/>
            <person name="Min B."/>
            <person name="Riley R."/>
            <person name="Sierra-Patev S."/>
            <person name="Naranjo-Ortiz M."/>
            <person name="Looney B."/>
            <person name="Konkel Z."/>
            <person name="Slot J.C."/>
            <person name="Sakamoto Y."/>
            <person name="Steenwyk J.L."/>
            <person name="Rokas A."/>
            <person name="Carro J."/>
            <person name="Camarero S."/>
            <person name="Ferreira P."/>
            <person name="Molpeceres G."/>
            <person name="Ruiz-Duenas F.J."/>
            <person name="Serrano A."/>
            <person name="Henrissat B."/>
            <person name="Drula E."/>
            <person name="Hughes K.W."/>
            <person name="Mata J.L."/>
            <person name="Ishikawa N.K."/>
            <person name="Vargas-Isla R."/>
            <person name="Ushijima S."/>
            <person name="Smith C.A."/>
            <person name="Ahrendt S."/>
            <person name="Andreopoulos W."/>
            <person name="He G."/>
            <person name="Labutti K."/>
            <person name="Lipzen A."/>
            <person name="Ng V."/>
            <person name="Sandor L."/>
            <person name="Barry K."/>
            <person name="Martinez A.T."/>
            <person name="Xiao Y."/>
            <person name="Gibbons J.G."/>
            <person name="Terashima K."/>
            <person name="Hibbett D.S."/>
            <person name="Grigoriev I.V."/>
        </authorList>
    </citation>
    <scope>NUCLEOTIDE SEQUENCE</scope>
    <source>
        <strain evidence="3">TFB10291</strain>
    </source>
</reference>
<evidence type="ECO:0000256" key="2">
    <source>
        <dbReference type="SAM" id="SignalP"/>
    </source>
</evidence>
<keyword evidence="1" id="KW-0812">Transmembrane</keyword>
<gene>
    <name evidence="3" type="ORF">GGU10DRAFT_336951</name>
</gene>
<comment type="caution">
    <text evidence="3">The sequence shown here is derived from an EMBL/GenBank/DDBJ whole genome shotgun (WGS) entry which is preliminary data.</text>
</comment>
<accession>A0AA38KTM0</accession>
<feature type="transmembrane region" description="Helical" evidence="1">
    <location>
        <begin position="182"/>
        <end position="203"/>
    </location>
</feature>
<dbReference type="AlphaFoldDB" id="A0AA38KTM0"/>
<keyword evidence="2" id="KW-0732">Signal</keyword>
<dbReference type="Proteomes" id="UP001163798">
    <property type="component" value="Unassembled WGS sequence"/>
</dbReference>
<evidence type="ECO:0000313" key="3">
    <source>
        <dbReference type="EMBL" id="KAJ3780702.1"/>
    </source>
</evidence>
<dbReference type="EMBL" id="MU793670">
    <property type="protein sequence ID" value="KAJ3780702.1"/>
    <property type="molecule type" value="Genomic_DNA"/>
</dbReference>
<keyword evidence="4" id="KW-1185">Reference proteome</keyword>
<proteinExistence type="predicted"/>
<feature type="signal peptide" evidence="2">
    <location>
        <begin position="1"/>
        <end position="20"/>
    </location>
</feature>
<evidence type="ECO:0000313" key="4">
    <source>
        <dbReference type="Proteomes" id="UP001163798"/>
    </source>
</evidence>
<evidence type="ECO:0008006" key="5">
    <source>
        <dbReference type="Google" id="ProtNLM"/>
    </source>
</evidence>